<keyword evidence="4" id="KW-1185">Reference proteome</keyword>
<dbReference type="InterPro" id="IPR053139">
    <property type="entry name" value="Surface_bspA-like"/>
</dbReference>
<dbReference type="SUPFAM" id="SSF63446">
    <property type="entry name" value="Type I dockerin domain"/>
    <property type="match status" value="1"/>
</dbReference>
<dbReference type="Pfam" id="PF00404">
    <property type="entry name" value="Dockerin_1"/>
    <property type="match status" value="1"/>
</dbReference>
<proteinExistence type="predicted"/>
<dbReference type="Proteomes" id="UP000628463">
    <property type="component" value="Unassembled WGS sequence"/>
</dbReference>
<dbReference type="InterPro" id="IPR032675">
    <property type="entry name" value="LRR_dom_sf"/>
</dbReference>
<comment type="caution">
    <text evidence="3">The sequence shown here is derived from an EMBL/GenBank/DDBJ whole genome shotgun (WGS) entry which is preliminary data.</text>
</comment>
<evidence type="ECO:0000259" key="2">
    <source>
        <dbReference type="PROSITE" id="PS51766"/>
    </source>
</evidence>
<evidence type="ECO:0000313" key="4">
    <source>
        <dbReference type="Proteomes" id="UP000628463"/>
    </source>
</evidence>
<organism evidence="3 4">
    <name type="scientific">Lachnospira hominis</name>
    <name type="common">ex Liu et al. 2021</name>
    <dbReference type="NCBI Taxonomy" id="2763051"/>
    <lineage>
        <taxon>Bacteria</taxon>
        <taxon>Bacillati</taxon>
        <taxon>Bacillota</taxon>
        <taxon>Clostridia</taxon>
        <taxon>Lachnospirales</taxon>
        <taxon>Lachnospiraceae</taxon>
        <taxon>Lachnospira</taxon>
    </lineage>
</organism>
<dbReference type="InterPro" id="IPR026906">
    <property type="entry name" value="LRR_5"/>
</dbReference>
<dbReference type="CDD" id="cd14256">
    <property type="entry name" value="Dockerin_I"/>
    <property type="match status" value="1"/>
</dbReference>
<dbReference type="EMBL" id="JACOPD010000003">
    <property type="protein sequence ID" value="MBC5680341.1"/>
    <property type="molecule type" value="Genomic_DNA"/>
</dbReference>
<reference evidence="3 4" key="1">
    <citation type="submission" date="2020-08" db="EMBL/GenBank/DDBJ databases">
        <title>Genome public.</title>
        <authorList>
            <person name="Liu C."/>
            <person name="Sun Q."/>
        </authorList>
    </citation>
    <scope>NUCLEOTIDE SEQUENCE [LARGE SCALE GENOMIC DNA]</scope>
    <source>
        <strain evidence="3 4">NSJ-43</strain>
    </source>
</reference>
<protein>
    <submittedName>
        <fullName evidence="3">Leucine-rich repeat protein</fullName>
    </submittedName>
</protein>
<dbReference type="Gene3D" id="3.80.10.10">
    <property type="entry name" value="Ribonuclease Inhibitor"/>
    <property type="match status" value="4"/>
</dbReference>
<accession>A0ABR7G0S5</accession>
<evidence type="ECO:0000313" key="3">
    <source>
        <dbReference type="EMBL" id="MBC5680341.1"/>
    </source>
</evidence>
<feature type="domain" description="Dockerin" evidence="2">
    <location>
        <begin position="961"/>
        <end position="1028"/>
    </location>
</feature>
<gene>
    <name evidence="3" type="ORF">H8S01_05100</name>
</gene>
<dbReference type="Gene3D" id="1.10.1330.10">
    <property type="entry name" value="Dockerin domain"/>
    <property type="match status" value="1"/>
</dbReference>
<dbReference type="InterPro" id="IPR016134">
    <property type="entry name" value="Dockerin_dom"/>
</dbReference>
<keyword evidence="1" id="KW-0732">Signal</keyword>
<name>A0ABR7G0S5_9FIRM</name>
<dbReference type="Gene3D" id="3.40.50.12480">
    <property type="match status" value="1"/>
</dbReference>
<dbReference type="InterPro" id="IPR002105">
    <property type="entry name" value="Dockerin_1_rpt"/>
</dbReference>
<dbReference type="RefSeq" id="WP_186836424.1">
    <property type="nucleotide sequence ID" value="NZ_JACOPD010000003.1"/>
</dbReference>
<dbReference type="Pfam" id="PF13306">
    <property type="entry name" value="LRR_5"/>
    <property type="match status" value="5"/>
</dbReference>
<dbReference type="PROSITE" id="PS51766">
    <property type="entry name" value="DOCKERIN"/>
    <property type="match status" value="1"/>
</dbReference>
<dbReference type="PANTHER" id="PTHR45661">
    <property type="entry name" value="SURFACE ANTIGEN"/>
    <property type="match status" value="1"/>
</dbReference>
<feature type="chain" id="PRO_5047169897" evidence="1">
    <location>
        <begin position="32"/>
        <end position="1029"/>
    </location>
</feature>
<dbReference type="PANTHER" id="PTHR45661:SF3">
    <property type="entry name" value="IG-LIKE DOMAIN-CONTAINING PROTEIN"/>
    <property type="match status" value="1"/>
</dbReference>
<dbReference type="InterPro" id="IPR036439">
    <property type="entry name" value="Dockerin_dom_sf"/>
</dbReference>
<dbReference type="SUPFAM" id="SSF52058">
    <property type="entry name" value="L domain-like"/>
    <property type="match status" value="3"/>
</dbReference>
<sequence>MRIKKITKKTCKSIACIALSAGLVFTGLPFAGANSGNSKWQESAATGLMQVQAAQITYDYTVGNSTYTYTILTDDTVKITKYKGTDESIVIPSEIDGKKVTVIGNSAFYGLKSLKNIEIPDGITSIENYAFCQCWSITSLSVPESVTSIGTGAFRFCGDLKEIKLPSNLTVLSDSLFGADANLEYITFGDAEKTDTVIIPETVQKMGNYVFMNCEKIKNIKLPSNLKIIGKTCFQGCISLTGLFIPQSVESIGGGIFGDCDALQSVEIEDENNNFIFKDGILYDVKNGILVSAVNSLIPEKVIVDECTKTIDYSAFADCNNLYEIEIPQGVVNIGEKAFARLDNLKNIDIPDSVTNITTLAFYRCNGLVSVQVPGSVTAIKNGTFRECNNLKKVILNEGITGIEQYAFYDCELLEEISIPGTVTTVGNSAFYRCKNLKNIEIPEGVTKIDGSAFIFCSSLEQIKLPQSLMSIGSGAFDNCTSLISVELPDNAIISSSTFRGCKNLSKIVLSDTNNNYTVKNGILYNKAMTSAIYCIPASGVEEISIEEGVTTIDSNLLFSGNVKKINIPKSVTKIDAAAFMYCYDLQSINVDSENDRYMSEKGILYNKAMTRILCYPAGIKDTEFFVPDTVKTIGDFAFYGTKALESINIPDSVTNIGTDAFGECSGLKEVVIPDSVTSMGEAVFYKCTSLEKVKLSVNITMPNPAVFQYCSNLKEVVLSENMQFLGDFMFSYCTQLTNIVLPDTLTSVLRSAFQNCDNLKNITVPKNVTTIRDYAFGYYYDEQSATYKKYDDFTISGYAGSKAQEYAEANGIRFIELNEKETTDGIKIEYSKDDSSIGGDNEEKISLESRQLTESDEEYSKIDFTGKIEDSDVKPENVKSVTYEISLKNESGQTVQPSEKVTVKIPVPDGYMGENCKVYYVNEKGKFTNMNAVCQNGFLIFETGHFSTYLVTETNIKTVSEITYGDANGDGKIDSRDAVVIKKYVAGFTGFAIDLEASDVNADGKVDTRDAVKILKKIVGFDVTLGEA</sequence>
<feature type="signal peptide" evidence="1">
    <location>
        <begin position="1"/>
        <end position="31"/>
    </location>
</feature>
<evidence type="ECO:0000256" key="1">
    <source>
        <dbReference type="SAM" id="SignalP"/>
    </source>
</evidence>